<reference evidence="7 9" key="2">
    <citation type="submission" date="2022-12" db="EMBL/GenBank/DDBJ databases">
        <title>Streptococcus alactolyticus LGM, complete genome.</title>
        <authorList>
            <person name="Liu Z."/>
            <person name="Mu C."/>
            <person name="Zhu W."/>
        </authorList>
    </citation>
    <scope>NUCLEOTIDE SEQUENCE [LARGE SCALE GENOMIC DNA]</scope>
    <source>
        <strain evidence="7 9">LGM</strain>
    </source>
</reference>
<evidence type="ECO:0000313" key="7">
    <source>
        <dbReference type="EMBL" id="WBB06098.1"/>
    </source>
</evidence>
<dbReference type="NCBIfam" id="TIGR00281">
    <property type="entry name" value="SMC-Scp complex subunit ScpB"/>
    <property type="match status" value="1"/>
</dbReference>
<comment type="similarity">
    <text evidence="5">Belongs to the ScpB family.</text>
</comment>
<evidence type="ECO:0000256" key="4">
    <source>
        <dbReference type="ARBA" id="ARBA00023306"/>
    </source>
</evidence>
<evidence type="ECO:0000256" key="1">
    <source>
        <dbReference type="ARBA" id="ARBA00022490"/>
    </source>
</evidence>
<keyword evidence="2 5" id="KW-0132">Cell division</keyword>
<dbReference type="GO" id="GO:0051304">
    <property type="term" value="P:chromosome separation"/>
    <property type="evidence" value="ECO:0007669"/>
    <property type="project" value="InterPro"/>
</dbReference>
<gene>
    <name evidence="5 7" type="primary">scpB</name>
    <name evidence="6" type="ORF">FYJ82_02755</name>
    <name evidence="7" type="ORF">O6R09_07380</name>
</gene>
<dbReference type="GeneID" id="99636115"/>
<evidence type="ECO:0000256" key="5">
    <source>
        <dbReference type="HAMAP-Rule" id="MF_01804"/>
    </source>
</evidence>
<organism evidence="6 8">
    <name type="scientific">Streptococcus alactolyticus</name>
    <dbReference type="NCBI Taxonomy" id="29389"/>
    <lineage>
        <taxon>Bacteria</taxon>
        <taxon>Bacillati</taxon>
        <taxon>Bacillota</taxon>
        <taxon>Bacilli</taxon>
        <taxon>Lactobacillales</taxon>
        <taxon>Streptococcaceae</taxon>
        <taxon>Streptococcus</taxon>
    </lineage>
</organism>
<dbReference type="Pfam" id="PF04079">
    <property type="entry name" value="SMC_ScpB"/>
    <property type="match status" value="1"/>
</dbReference>
<dbReference type="EMBL" id="VUNP01000008">
    <property type="protein sequence ID" value="MST53360.1"/>
    <property type="molecule type" value="Genomic_DNA"/>
</dbReference>
<dbReference type="PANTHER" id="PTHR34298:SF2">
    <property type="entry name" value="SEGREGATION AND CONDENSATION PROTEIN B"/>
    <property type="match status" value="1"/>
</dbReference>
<dbReference type="PANTHER" id="PTHR34298">
    <property type="entry name" value="SEGREGATION AND CONDENSATION PROTEIN B"/>
    <property type="match status" value="1"/>
</dbReference>
<dbReference type="InterPro" id="IPR005234">
    <property type="entry name" value="ScpB_csome_segregation"/>
</dbReference>
<proteinExistence type="inferred from homology"/>
<evidence type="ECO:0000313" key="9">
    <source>
        <dbReference type="Proteomes" id="UP001212085"/>
    </source>
</evidence>
<comment type="subunit">
    <text evidence="5">Homodimer. Homodimerization may be required to stabilize the binding of ScpA to the Smc head domains. Component of a cohesin-like complex composed of ScpA, ScpB and the Smc homodimer, in which ScpA and ScpB bind to the head domain of Smc. The presence of the three proteins is required for the association of the complex with DNA.</text>
</comment>
<sequence length="188" mass="20767">MNDLAQLEALLFVAGEEGLSLRYLAGMLQLTPSQLKELLQILAQKYESDDTTALCLIETAGRYKMATKETFSDLLREFAKAPVNQSLSRASLEVLSIIAYKQPITRIEIDDIRGVNSSSAVSKLLSLGLIQEAGKKEVIGRPNLYATTDYFLDFMGINDLTELVDASHIELVDEEVSLFGETKQTDDA</sequence>
<accession>A0A6N7WN39</accession>
<dbReference type="OrthoDB" id="9806226at2"/>
<evidence type="ECO:0000256" key="3">
    <source>
        <dbReference type="ARBA" id="ARBA00022829"/>
    </source>
</evidence>
<keyword evidence="9" id="KW-1185">Reference proteome</keyword>
<comment type="function">
    <text evidence="5">Participates in chromosomal partition during cell division. May act via the formation of a condensin-like complex containing Smc and ScpA that pull DNA away from mid-cell into both cell halves.</text>
</comment>
<dbReference type="PIRSF" id="PIRSF019345">
    <property type="entry name" value="ScpB"/>
    <property type="match status" value="1"/>
</dbReference>
<keyword evidence="1 5" id="KW-0963">Cytoplasm</keyword>
<keyword evidence="4 5" id="KW-0131">Cell cycle</keyword>
<dbReference type="Gene3D" id="1.10.10.10">
    <property type="entry name" value="Winged helix-like DNA-binding domain superfamily/Winged helix DNA-binding domain"/>
    <property type="match status" value="2"/>
</dbReference>
<dbReference type="EMBL" id="CP114883">
    <property type="protein sequence ID" value="WBB06098.1"/>
    <property type="molecule type" value="Genomic_DNA"/>
</dbReference>
<evidence type="ECO:0000256" key="2">
    <source>
        <dbReference type="ARBA" id="ARBA00022618"/>
    </source>
</evidence>
<keyword evidence="3 5" id="KW-0159">Chromosome partition</keyword>
<protein>
    <recommendedName>
        <fullName evidence="5">Segregation and condensation protein B</fullName>
    </recommendedName>
</protein>
<dbReference type="GO" id="GO:0051301">
    <property type="term" value="P:cell division"/>
    <property type="evidence" value="ECO:0007669"/>
    <property type="project" value="UniProtKB-KW"/>
</dbReference>
<comment type="subcellular location">
    <subcellularLocation>
        <location evidence="5">Cytoplasm</location>
    </subcellularLocation>
    <text evidence="5">Associated with two foci at the outer edges of the nucleoid region in young cells, and at four foci within both cell halves in older cells.</text>
</comment>
<reference evidence="6 8" key="1">
    <citation type="submission" date="2019-08" db="EMBL/GenBank/DDBJ databases">
        <title>In-depth cultivation of the pig gut microbiome towards novel bacterial diversity and tailored functional studies.</title>
        <authorList>
            <person name="Wylensek D."/>
            <person name="Hitch T.C.A."/>
            <person name="Clavel T."/>
        </authorList>
    </citation>
    <scope>NUCLEOTIDE SEQUENCE [LARGE SCALE GENOMIC DNA]</scope>
    <source>
        <strain evidence="6 8">BL-178-WT-3A</strain>
    </source>
</reference>
<dbReference type="GO" id="GO:0005737">
    <property type="term" value="C:cytoplasm"/>
    <property type="evidence" value="ECO:0007669"/>
    <property type="project" value="UniProtKB-SubCell"/>
</dbReference>
<dbReference type="HAMAP" id="MF_01804">
    <property type="entry name" value="ScpB"/>
    <property type="match status" value="1"/>
</dbReference>
<name>A0A6N7WN39_STRAY</name>
<dbReference type="Proteomes" id="UP000471052">
    <property type="component" value="Unassembled WGS sequence"/>
</dbReference>
<dbReference type="RefSeq" id="WP_154454531.1">
    <property type="nucleotide sequence ID" value="NZ_BRXN01000004.1"/>
</dbReference>
<dbReference type="InterPro" id="IPR036388">
    <property type="entry name" value="WH-like_DNA-bd_sf"/>
</dbReference>
<dbReference type="Proteomes" id="UP001212085">
    <property type="component" value="Chromosome"/>
</dbReference>
<dbReference type="AlphaFoldDB" id="A0A6N7WN39"/>
<dbReference type="SUPFAM" id="SSF46785">
    <property type="entry name" value="Winged helix' DNA-binding domain"/>
    <property type="match status" value="2"/>
</dbReference>
<evidence type="ECO:0000313" key="8">
    <source>
        <dbReference type="Proteomes" id="UP000471052"/>
    </source>
</evidence>
<dbReference type="GO" id="GO:0006260">
    <property type="term" value="P:DNA replication"/>
    <property type="evidence" value="ECO:0007669"/>
    <property type="project" value="UniProtKB-UniRule"/>
</dbReference>
<dbReference type="InterPro" id="IPR036390">
    <property type="entry name" value="WH_DNA-bd_sf"/>
</dbReference>
<evidence type="ECO:0000313" key="6">
    <source>
        <dbReference type="EMBL" id="MST53360.1"/>
    </source>
</evidence>